<feature type="region of interest" description="Disordered" evidence="1">
    <location>
        <begin position="90"/>
        <end position="110"/>
    </location>
</feature>
<reference evidence="2" key="1">
    <citation type="submission" date="2022-06" db="EMBL/GenBank/DDBJ databases">
        <title>Rothia sp. isolated from sandalwood seedling.</title>
        <authorList>
            <person name="Tuikhar N."/>
            <person name="Kirdat K."/>
            <person name="Thorat V."/>
            <person name="Swetha P."/>
            <person name="Padma S."/>
            <person name="Sundararaj R."/>
            <person name="Yadav A."/>
        </authorList>
    </citation>
    <scope>NUCLEOTIDE SEQUENCE</scope>
    <source>
        <strain evidence="2">AR01</strain>
    </source>
</reference>
<dbReference type="EMBL" id="JANAFB010000017">
    <property type="protein sequence ID" value="MCP3426021.1"/>
    <property type="molecule type" value="Genomic_DNA"/>
</dbReference>
<dbReference type="InterPro" id="IPR011231">
    <property type="entry name" value="Phage_VT1-Sakai_H0018"/>
</dbReference>
<proteinExistence type="predicted"/>
<organism evidence="2 3">
    <name type="scientific">Rothia santali</name>
    <dbReference type="NCBI Taxonomy" id="2949643"/>
    <lineage>
        <taxon>Bacteria</taxon>
        <taxon>Bacillati</taxon>
        <taxon>Actinomycetota</taxon>
        <taxon>Actinomycetes</taxon>
        <taxon>Micrococcales</taxon>
        <taxon>Micrococcaceae</taxon>
        <taxon>Rothia</taxon>
    </lineage>
</organism>
<evidence type="ECO:0000256" key="1">
    <source>
        <dbReference type="SAM" id="MobiDB-lite"/>
    </source>
</evidence>
<gene>
    <name evidence="2" type="ORF">NBM05_08400</name>
</gene>
<dbReference type="Proteomes" id="UP001139502">
    <property type="component" value="Unassembled WGS sequence"/>
</dbReference>
<dbReference type="AlphaFoldDB" id="A0A9X2HB05"/>
<dbReference type="Pfam" id="PF09956">
    <property type="entry name" value="Phage_cement_2"/>
    <property type="match status" value="1"/>
</dbReference>
<accession>A0A9X2HB05</accession>
<evidence type="ECO:0000313" key="2">
    <source>
        <dbReference type="EMBL" id="MCP3426021.1"/>
    </source>
</evidence>
<protein>
    <submittedName>
        <fullName evidence="2">DUF2190 family protein</fullName>
    </submittedName>
</protein>
<evidence type="ECO:0000313" key="3">
    <source>
        <dbReference type="Proteomes" id="UP001139502"/>
    </source>
</evidence>
<keyword evidence="3" id="KW-1185">Reference proteome</keyword>
<name>A0A9X2HB05_9MICC</name>
<comment type="caution">
    <text evidence="2">The sequence shown here is derived from an EMBL/GenBank/DDBJ whole genome shotgun (WGS) entry which is preliminary data.</text>
</comment>
<dbReference type="RefSeq" id="WP_254166503.1">
    <property type="nucleotide sequence ID" value="NZ_JANAFB010000017.1"/>
</dbReference>
<sequence>MALNQRYTRADHISFPAPRALKSGDPVRIGQFAGVVHTDAARDEMVTLWLDGSYILTVNGTVTVGQQINLTSTGMLSSTVGNGEPFGVALTPAGPGNSPVEVAPYGKVPR</sequence>